<evidence type="ECO:0008006" key="3">
    <source>
        <dbReference type="Google" id="ProtNLM"/>
    </source>
</evidence>
<name>A0A9P4JF51_9PLEO</name>
<evidence type="ECO:0000313" key="1">
    <source>
        <dbReference type="EMBL" id="KAF2196736.1"/>
    </source>
</evidence>
<organism evidence="1 2">
    <name type="scientific">Delitschia confertaspora ATCC 74209</name>
    <dbReference type="NCBI Taxonomy" id="1513339"/>
    <lineage>
        <taxon>Eukaryota</taxon>
        <taxon>Fungi</taxon>
        <taxon>Dikarya</taxon>
        <taxon>Ascomycota</taxon>
        <taxon>Pezizomycotina</taxon>
        <taxon>Dothideomycetes</taxon>
        <taxon>Pleosporomycetidae</taxon>
        <taxon>Pleosporales</taxon>
        <taxon>Delitschiaceae</taxon>
        <taxon>Delitschia</taxon>
    </lineage>
</organism>
<evidence type="ECO:0000313" key="2">
    <source>
        <dbReference type="Proteomes" id="UP000799536"/>
    </source>
</evidence>
<protein>
    <recommendedName>
        <fullName evidence="3">Protein kinase domain-containing protein</fullName>
    </recommendedName>
</protein>
<dbReference type="Proteomes" id="UP000799536">
    <property type="component" value="Unassembled WGS sequence"/>
</dbReference>
<dbReference type="SUPFAM" id="SSF56112">
    <property type="entry name" value="Protein kinase-like (PK-like)"/>
    <property type="match status" value="1"/>
</dbReference>
<keyword evidence="2" id="KW-1185">Reference proteome</keyword>
<sequence>MSPVAEMDLRDYLTHTTISNYPELRTLFGCLAVAFEFPHEQKVRHKDTNPSELSHRRCKWQCHHGHNEHSDSKYCAPEVAQYESRNTQSDIGSLGVIFIEIVVVLKSKRIQEMEENFQAAWMQASFSK</sequence>
<dbReference type="Gene3D" id="1.10.510.10">
    <property type="entry name" value="Transferase(Phosphotransferase) domain 1"/>
    <property type="match status" value="1"/>
</dbReference>
<gene>
    <name evidence="1" type="ORF">GQ43DRAFT_435759</name>
</gene>
<dbReference type="InterPro" id="IPR011009">
    <property type="entry name" value="Kinase-like_dom_sf"/>
</dbReference>
<accession>A0A9P4JF51</accession>
<dbReference type="OrthoDB" id="4062651at2759"/>
<comment type="caution">
    <text evidence="1">The sequence shown here is derived from an EMBL/GenBank/DDBJ whole genome shotgun (WGS) entry which is preliminary data.</text>
</comment>
<proteinExistence type="predicted"/>
<reference evidence="1" key="1">
    <citation type="journal article" date="2020" name="Stud. Mycol.">
        <title>101 Dothideomycetes genomes: a test case for predicting lifestyles and emergence of pathogens.</title>
        <authorList>
            <person name="Haridas S."/>
            <person name="Albert R."/>
            <person name="Binder M."/>
            <person name="Bloem J."/>
            <person name="Labutti K."/>
            <person name="Salamov A."/>
            <person name="Andreopoulos B."/>
            <person name="Baker S."/>
            <person name="Barry K."/>
            <person name="Bills G."/>
            <person name="Bluhm B."/>
            <person name="Cannon C."/>
            <person name="Castanera R."/>
            <person name="Culley D."/>
            <person name="Daum C."/>
            <person name="Ezra D."/>
            <person name="Gonzalez J."/>
            <person name="Henrissat B."/>
            <person name="Kuo A."/>
            <person name="Liang C."/>
            <person name="Lipzen A."/>
            <person name="Lutzoni F."/>
            <person name="Magnuson J."/>
            <person name="Mondo S."/>
            <person name="Nolan M."/>
            <person name="Ohm R."/>
            <person name="Pangilinan J."/>
            <person name="Park H.-J."/>
            <person name="Ramirez L."/>
            <person name="Alfaro M."/>
            <person name="Sun H."/>
            <person name="Tritt A."/>
            <person name="Yoshinaga Y."/>
            <person name="Zwiers L.-H."/>
            <person name="Turgeon B."/>
            <person name="Goodwin S."/>
            <person name="Spatafora J."/>
            <person name="Crous P."/>
            <person name="Grigoriev I."/>
        </authorList>
    </citation>
    <scope>NUCLEOTIDE SEQUENCE</scope>
    <source>
        <strain evidence="1">ATCC 74209</strain>
    </source>
</reference>
<dbReference type="AlphaFoldDB" id="A0A9P4JF51"/>
<dbReference type="EMBL" id="ML994334">
    <property type="protein sequence ID" value="KAF2196736.1"/>
    <property type="molecule type" value="Genomic_DNA"/>
</dbReference>